<evidence type="ECO:0000313" key="4">
    <source>
        <dbReference type="EMBL" id="VXA86567.1"/>
    </source>
</evidence>
<dbReference type="InterPro" id="IPR015797">
    <property type="entry name" value="NUDIX_hydrolase-like_dom_sf"/>
</dbReference>
<dbReference type="PANTHER" id="PTHR43046:SF2">
    <property type="entry name" value="8-OXO-DGTP DIPHOSPHATASE-RELATED"/>
    <property type="match status" value="1"/>
</dbReference>
<dbReference type="InterPro" id="IPR000086">
    <property type="entry name" value="NUDIX_hydrolase_dom"/>
</dbReference>
<name>A0A653L6C6_AERVE</name>
<dbReference type="EMBL" id="CABWLC010000016">
    <property type="protein sequence ID" value="VXA86567.1"/>
    <property type="molecule type" value="Genomic_DNA"/>
</dbReference>
<reference evidence="4 5" key="1">
    <citation type="submission" date="2019-10" db="EMBL/GenBank/DDBJ databases">
        <authorList>
            <person name="Karimi E."/>
        </authorList>
    </citation>
    <scope>NUCLEOTIDE SEQUENCE [LARGE SCALE GENOMIC DNA]</scope>
    <source>
        <strain evidence="4">Aeromonas sp. 8C</strain>
    </source>
</reference>
<comment type="cofactor">
    <cofactor evidence="1">
        <name>Mg(2+)</name>
        <dbReference type="ChEBI" id="CHEBI:18420"/>
    </cofactor>
</comment>
<dbReference type="GO" id="GO:0016787">
    <property type="term" value="F:hydrolase activity"/>
    <property type="evidence" value="ECO:0007669"/>
    <property type="project" value="UniProtKB-KW"/>
</dbReference>
<accession>A0A653L6C6</accession>
<dbReference type="PANTHER" id="PTHR43046">
    <property type="entry name" value="GDP-MANNOSE MANNOSYL HYDROLASE"/>
    <property type="match status" value="1"/>
</dbReference>
<dbReference type="PROSITE" id="PS51462">
    <property type="entry name" value="NUDIX"/>
    <property type="match status" value="1"/>
</dbReference>
<dbReference type="SUPFAM" id="SSF55811">
    <property type="entry name" value="Nudix"/>
    <property type="match status" value="1"/>
</dbReference>
<feature type="domain" description="Nudix hydrolase" evidence="3">
    <location>
        <begin position="51"/>
        <end position="194"/>
    </location>
</feature>
<gene>
    <name evidence="4" type="ORF">AERO8C_30154</name>
</gene>
<dbReference type="Gene3D" id="3.90.79.10">
    <property type="entry name" value="Nucleoside Triphosphate Pyrophosphohydrolase"/>
    <property type="match status" value="1"/>
</dbReference>
<proteinExistence type="predicted"/>
<evidence type="ECO:0000256" key="2">
    <source>
        <dbReference type="ARBA" id="ARBA00022801"/>
    </source>
</evidence>
<sequence length="208" mass="22996">MFGLPKLSSSSSMATTGPEAVMTTLSPASCWPNPFDLSFVHGEVRTDGRTLERLTVRAVVPRGGELLLVHSRVNGDLMFPGGGIEAGESHHVALARELLEECGAELREVGGLLGETREYRAAREPGFDAYCIRSLYYLCRIGDQLVAPQPQPYEIRLGFVPGWFALDEALQTNKTQLAGPCPQWTARETRVLAQLQRWHQQGIFDHGY</sequence>
<protein>
    <recommendedName>
        <fullName evidence="3">Nudix hydrolase domain-containing protein</fullName>
    </recommendedName>
</protein>
<dbReference type="Proteomes" id="UP000439123">
    <property type="component" value="Unassembled WGS sequence"/>
</dbReference>
<organism evidence="4 5">
    <name type="scientific">Aeromonas veronii</name>
    <dbReference type="NCBI Taxonomy" id="654"/>
    <lineage>
        <taxon>Bacteria</taxon>
        <taxon>Pseudomonadati</taxon>
        <taxon>Pseudomonadota</taxon>
        <taxon>Gammaproteobacteria</taxon>
        <taxon>Aeromonadales</taxon>
        <taxon>Aeromonadaceae</taxon>
        <taxon>Aeromonas</taxon>
    </lineage>
</organism>
<dbReference type="AlphaFoldDB" id="A0A653L6C6"/>
<dbReference type="InterPro" id="IPR020084">
    <property type="entry name" value="NUDIX_hydrolase_CS"/>
</dbReference>
<evidence type="ECO:0000313" key="5">
    <source>
        <dbReference type="Proteomes" id="UP000439123"/>
    </source>
</evidence>
<evidence type="ECO:0000256" key="1">
    <source>
        <dbReference type="ARBA" id="ARBA00001946"/>
    </source>
</evidence>
<evidence type="ECO:0000259" key="3">
    <source>
        <dbReference type="PROSITE" id="PS51462"/>
    </source>
</evidence>
<dbReference type="PROSITE" id="PS00893">
    <property type="entry name" value="NUDIX_BOX"/>
    <property type="match status" value="1"/>
</dbReference>
<dbReference type="Pfam" id="PF00293">
    <property type="entry name" value="NUDIX"/>
    <property type="match status" value="1"/>
</dbReference>
<keyword evidence="2" id="KW-0378">Hydrolase</keyword>